<dbReference type="NCBIfam" id="TIGR03026">
    <property type="entry name" value="NDP-sugDHase"/>
    <property type="match status" value="1"/>
</dbReference>
<evidence type="ECO:0000259" key="5">
    <source>
        <dbReference type="SMART" id="SM00984"/>
    </source>
</evidence>
<dbReference type="PANTHER" id="PTHR43491:SF2">
    <property type="entry name" value="UDP-N-ACETYL-D-MANNOSAMINE DEHYDROGENASE"/>
    <property type="match status" value="1"/>
</dbReference>
<organism evidence="6 7">
    <name type="scientific">Geoalkalibacter halelectricus</name>
    <dbReference type="NCBI Taxonomy" id="2847045"/>
    <lineage>
        <taxon>Bacteria</taxon>
        <taxon>Pseudomonadati</taxon>
        <taxon>Thermodesulfobacteriota</taxon>
        <taxon>Desulfuromonadia</taxon>
        <taxon>Desulfuromonadales</taxon>
        <taxon>Geoalkalibacteraceae</taxon>
        <taxon>Geoalkalibacter</taxon>
    </lineage>
</organism>
<evidence type="ECO:0000256" key="1">
    <source>
        <dbReference type="ARBA" id="ARBA00006601"/>
    </source>
</evidence>
<dbReference type="RefSeq" id="WP_260746793.1">
    <property type="nucleotide sequence ID" value="NZ_CP092109.1"/>
</dbReference>
<evidence type="ECO:0000313" key="7">
    <source>
        <dbReference type="Proteomes" id="UP001060414"/>
    </source>
</evidence>
<sequence>MVTVEDIKTRRDSIALVGLGYVGLPLAAAFGRQARVIGFDISKKKIEELRCGIDATGELTPEELAATSIDYTDDPARLRDARFIIVTVPTPIDEHRKPDLTPLVASSTTIGRHLTPGTIVVYESTVYPGLTEEICLPILERESGLKCGVDFKLGYSPERINPGDKVHTVEKIVKVVAGQDEETLDTVAQVYEMVIAAGVHRASSIKVAEAAKVIENTQRDLNIALMNELAIIFNRLGIPTRDVLEAAGTKWNFLKFFPGLVGGHCIGVDPYYLTHKAEAVGYHPQVILAGRRINDGMGKYVAEMTVKKIIQADKAVKNARVLVLGLTFKENVPDIRNTKVVDIVHELREYGIEVLIHDPLAAPDEARHEYGLELAPLGEVGVLDAVILAVSHEAFHDLTPTRLKEMTDNGNGRGVVIDVKSVLDPQAIRDLGLVYWRL</sequence>
<dbReference type="Pfam" id="PF03721">
    <property type="entry name" value="UDPG_MGDP_dh_N"/>
    <property type="match status" value="1"/>
</dbReference>
<dbReference type="SUPFAM" id="SSF51735">
    <property type="entry name" value="NAD(P)-binding Rossmann-fold domains"/>
    <property type="match status" value="1"/>
</dbReference>
<keyword evidence="7" id="KW-1185">Reference proteome</keyword>
<feature type="domain" description="UDP-glucose/GDP-mannose dehydrogenase C-terminal" evidence="5">
    <location>
        <begin position="322"/>
        <end position="425"/>
    </location>
</feature>
<dbReference type="SUPFAM" id="SSF52413">
    <property type="entry name" value="UDP-glucose/GDP-mannose dehydrogenase C-terminal domain"/>
    <property type="match status" value="1"/>
</dbReference>
<dbReference type="InterPro" id="IPR008927">
    <property type="entry name" value="6-PGluconate_DH-like_C_sf"/>
</dbReference>
<dbReference type="SMART" id="SM00984">
    <property type="entry name" value="UDPG_MGDP_dh_C"/>
    <property type="match status" value="1"/>
</dbReference>
<keyword evidence="3" id="KW-0520">NAD</keyword>
<dbReference type="Pfam" id="PF03720">
    <property type="entry name" value="UDPG_MGDP_dh_C"/>
    <property type="match status" value="1"/>
</dbReference>
<dbReference type="EMBL" id="CP092109">
    <property type="protein sequence ID" value="UWZ78441.1"/>
    <property type="molecule type" value="Genomic_DNA"/>
</dbReference>
<keyword evidence="2" id="KW-0560">Oxidoreductase</keyword>
<dbReference type="Gene3D" id="3.40.50.720">
    <property type="entry name" value="NAD(P)-binding Rossmann-like Domain"/>
    <property type="match status" value="2"/>
</dbReference>
<gene>
    <name evidence="6" type="ORF">L9S41_12180</name>
</gene>
<dbReference type="PANTHER" id="PTHR43491">
    <property type="entry name" value="UDP-N-ACETYL-D-MANNOSAMINE DEHYDROGENASE"/>
    <property type="match status" value="1"/>
</dbReference>
<dbReference type="PIRSF" id="PIRSF500136">
    <property type="entry name" value="UDP_ManNAc_DH"/>
    <property type="match status" value="1"/>
</dbReference>
<comment type="similarity">
    <text evidence="1 4">Belongs to the UDP-glucose/GDP-mannose dehydrogenase family.</text>
</comment>
<dbReference type="Proteomes" id="UP001060414">
    <property type="component" value="Chromosome"/>
</dbReference>
<dbReference type="InterPro" id="IPR036291">
    <property type="entry name" value="NAD(P)-bd_dom_sf"/>
</dbReference>
<evidence type="ECO:0000256" key="4">
    <source>
        <dbReference type="PIRNR" id="PIRNR000124"/>
    </source>
</evidence>
<dbReference type="InterPro" id="IPR017476">
    <property type="entry name" value="UDP-Glc/GDP-Man"/>
</dbReference>
<evidence type="ECO:0000256" key="2">
    <source>
        <dbReference type="ARBA" id="ARBA00023002"/>
    </source>
</evidence>
<dbReference type="InterPro" id="IPR028359">
    <property type="entry name" value="UDP_ManNAc/GlcNAc_DH"/>
</dbReference>
<proteinExistence type="inferred from homology"/>
<dbReference type="Pfam" id="PF00984">
    <property type="entry name" value="UDPG_MGDP_dh"/>
    <property type="match status" value="1"/>
</dbReference>
<dbReference type="PIRSF" id="PIRSF000124">
    <property type="entry name" value="UDPglc_GDPman_dh"/>
    <property type="match status" value="1"/>
</dbReference>
<accession>A0ABY5ZMH0</accession>
<protein>
    <submittedName>
        <fullName evidence="6">Nucleotide sugar dehydrogenase</fullName>
    </submittedName>
</protein>
<dbReference type="InterPro" id="IPR001732">
    <property type="entry name" value="UDP-Glc/GDP-Man_DH_N"/>
</dbReference>
<reference evidence="6" key="1">
    <citation type="journal article" date="2022" name="Environ. Microbiol.">
        <title>Geoalkalibacter halelectricus SAP #1 sp. nov. possessing extracellular electron transfer and mineral#reducing capabilities from a haloalkaline environment.</title>
        <authorList>
            <person name="Yadav S."/>
            <person name="Singh R."/>
            <person name="Sundharam S.S."/>
            <person name="Chaudhary S."/>
            <person name="Krishnamurthi S."/>
            <person name="Patil S.A."/>
        </authorList>
    </citation>
    <scope>NUCLEOTIDE SEQUENCE</scope>
    <source>
        <strain evidence="6">SAP-1</strain>
    </source>
</reference>
<evidence type="ECO:0000313" key="6">
    <source>
        <dbReference type="EMBL" id="UWZ78441.1"/>
    </source>
</evidence>
<dbReference type="InterPro" id="IPR014027">
    <property type="entry name" value="UDP-Glc/GDP-Man_DH_C"/>
</dbReference>
<name>A0ABY5ZMH0_9BACT</name>
<dbReference type="SUPFAM" id="SSF48179">
    <property type="entry name" value="6-phosphogluconate dehydrogenase C-terminal domain-like"/>
    <property type="match status" value="1"/>
</dbReference>
<evidence type="ECO:0000256" key="3">
    <source>
        <dbReference type="ARBA" id="ARBA00023027"/>
    </source>
</evidence>
<dbReference type="InterPro" id="IPR014026">
    <property type="entry name" value="UDP-Glc/GDP-Man_DH_dimer"/>
</dbReference>
<dbReference type="InterPro" id="IPR036220">
    <property type="entry name" value="UDP-Glc/GDP-Man_DH_C_sf"/>
</dbReference>